<dbReference type="Gene3D" id="3.40.50.1820">
    <property type="entry name" value="alpha/beta hydrolase"/>
    <property type="match status" value="1"/>
</dbReference>
<evidence type="ECO:0000256" key="4">
    <source>
        <dbReference type="ARBA" id="ARBA00022651"/>
    </source>
</evidence>
<evidence type="ECO:0000256" key="5">
    <source>
        <dbReference type="ARBA" id="ARBA00022729"/>
    </source>
</evidence>
<evidence type="ECO:0000256" key="7">
    <source>
        <dbReference type="ARBA" id="ARBA00023277"/>
    </source>
</evidence>
<evidence type="ECO:0000256" key="6">
    <source>
        <dbReference type="ARBA" id="ARBA00022801"/>
    </source>
</evidence>
<dbReference type="EMBL" id="CP044016">
    <property type="protein sequence ID" value="QES89808.1"/>
    <property type="molecule type" value="Genomic_DNA"/>
</dbReference>
<evidence type="ECO:0000256" key="2">
    <source>
        <dbReference type="ARBA" id="ARBA00010278"/>
    </source>
</evidence>
<protein>
    <submittedName>
        <fullName evidence="11">Esterase</fullName>
    </submittedName>
</protein>
<evidence type="ECO:0000313" key="12">
    <source>
        <dbReference type="Proteomes" id="UP000292424"/>
    </source>
</evidence>
<keyword evidence="6" id="KW-0378">Hydrolase</keyword>
<gene>
    <name evidence="11" type="ORF">E0W69_014445</name>
</gene>
<comment type="similarity">
    <text evidence="2">Belongs to the faeC family.</text>
</comment>
<dbReference type="KEGG" id="arac:E0W69_014445"/>
<comment type="function">
    <text evidence="9">Involved in degradation of plant cell walls. Hydrolyzes the feruloyl-arabinose ester bond in arabinoxylans, and the feruloyl-galactose ester bond in pectin. Active against paranitrophenyl-acetate, methyl ferulate and wheat arabinoxylan.</text>
</comment>
<evidence type="ECO:0000256" key="9">
    <source>
        <dbReference type="ARBA" id="ARBA00025250"/>
    </source>
</evidence>
<feature type="signal peptide" evidence="10">
    <location>
        <begin position="1"/>
        <end position="22"/>
    </location>
</feature>
<dbReference type="OrthoDB" id="699118at2"/>
<reference evidence="11 12" key="1">
    <citation type="submission" date="2019-09" db="EMBL/GenBank/DDBJ databases">
        <title>Complete genome sequence of Arachidicoccus sp. B3-10 isolated from apple orchard soil.</title>
        <authorList>
            <person name="Kim H.S."/>
            <person name="Han K.-I."/>
            <person name="Suh M.K."/>
            <person name="Lee K.C."/>
            <person name="Eom M.K."/>
            <person name="Kim J.-S."/>
            <person name="Kang S.W."/>
            <person name="Sin Y."/>
            <person name="Lee J.-S."/>
        </authorList>
    </citation>
    <scope>NUCLEOTIDE SEQUENCE [LARGE SCALE GENOMIC DNA]</scope>
    <source>
        <strain evidence="11 12">B3-10</strain>
    </source>
</reference>
<keyword evidence="8" id="KW-0624">Polysaccharide degradation</keyword>
<sequence length="264" mass="29652">MFKISKYLLIVLLFSGINNLFAQITGSTQMKSWTVDGITRKALVYIPNLATTQDAPIIFLFHGHGGNMETMLQTHDFRTLWPEAILVVPQGLNTPGGLVDRQGRFSGWQQNQGDMQDRDIHFFDQILDSLKSNFHVDTNRVFVTGHSNGGSFAYLLWAMRGNKIAAVASSAGLSFQIKIPLSPKPVMQIMGTKDPLVKPAWQKMEINLLKKLNSCSDNAEMLNKNVFLYPSKTNTPVEVYIHDKGHIYPQESLQSVVDFFKSCN</sequence>
<dbReference type="InterPro" id="IPR043595">
    <property type="entry name" value="FaeB/C/D"/>
</dbReference>
<organism evidence="11 12">
    <name type="scientific">Rhizosphaericola mali</name>
    <dbReference type="NCBI Taxonomy" id="2545455"/>
    <lineage>
        <taxon>Bacteria</taxon>
        <taxon>Pseudomonadati</taxon>
        <taxon>Bacteroidota</taxon>
        <taxon>Chitinophagia</taxon>
        <taxon>Chitinophagales</taxon>
        <taxon>Chitinophagaceae</taxon>
        <taxon>Rhizosphaericola</taxon>
    </lineage>
</organism>
<evidence type="ECO:0000256" key="8">
    <source>
        <dbReference type="ARBA" id="ARBA00023326"/>
    </source>
</evidence>
<evidence type="ECO:0000256" key="10">
    <source>
        <dbReference type="SAM" id="SignalP"/>
    </source>
</evidence>
<keyword evidence="12" id="KW-1185">Reference proteome</keyword>
<dbReference type="GO" id="GO:0005576">
    <property type="term" value="C:extracellular region"/>
    <property type="evidence" value="ECO:0007669"/>
    <property type="project" value="UniProtKB-SubCell"/>
</dbReference>
<dbReference type="PANTHER" id="PTHR38050">
    <property type="match status" value="1"/>
</dbReference>
<keyword evidence="5 10" id="KW-0732">Signal</keyword>
<name>A0A5P2G544_9BACT</name>
<keyword evidence="3" id="KW-0964">Secreted</keyword>
<evidence type="ECO:0000313" key="11">
    <source>
        <dbReference type="EMBL" id="QES89808.1"/>
    </source>
</evidence>
<dbReference type="Proteomes" id="UP000292424">
    <property type="component" value="Chromosome"/>
</dbReference>
<dbReference type="PANTHER" id="PTHR38050:SF1">
    <property type="entry name" value="FERULOYL ESTERASE C"/>
    <property type="match status" value="1"/>
</dbReference>
<dbReference type="AlphaFoldDB" id="A0A5P2G544"/>
<dbReference type="GO" id="GO:0045493">
    <property type="term" value="P:xylan catabolic process"/>
    <property type="evidence" value="ECO:0007669"/>
    <property type="project" value="UniProtKB-KW"/>
</dbReference>
<proteinExistence type="inferred from homology"/>
<accession>A0A5P2G544</accession>
<dbReference type="RefSeq" id="WP_131330766.1">
    <property type="nucleotide sequence ID" value="NZ_CP044016.1"/>
</dbReference>
<dbReference type="InterPro" id="IPR029058">
    <property type="entry name" value="AB_hydrolase_fold"/>
</dbReference>
<feature type="chain" id="PRO_5024379747" evidence="10">
    <location>
        <begin position="23"/>
        <end position="264"/>
    </location>
</feature>
<evidence type="ECO:0000256" key="3">
    <source>
        <dbReference type="ARBA" id="ARBA00022525"/>
    </source>
</evidence>
<keyword evidence="4" id="KW-0858">Xylan degradation</keyword>
<keyword evidence="7" id="KW-0119">Carbohydrate metabolism</keyword>
<dbReference type="SUPFAM" id="SSF53474">
    <property type="entry name" value="alpha/beta-Hydrolases"/>
    <property type="match status" value="1"/>
</dbReference>
<dbReference type="InterPro" id="IPR000801">
    <property type="entry name" value="Esterase-like"/>
</dbReference>
<dbReference type="Pfam" id="PF00756">
    <property type="entry name" value="Esterase"/>
    <property type="match status" value="1"/>
</dbReference>
<evidence type="ECO:0000256" key="1">
    <source>
        <dbReference type="ARBA" id="ARBA00004613"/>
    </source>
</evidence>
<comment type="subcellular location">
    <subcellularLocation>
        <location evidence="1">Secreted</location>
    </subcellularLocation>
</comment>
<dbReference type="GO" id="GO:0030600">
    <property type="term" value="F:feruloyl esterase activity"/>
    <property type="evidence" value="ECO:0007669"/>
    <property type="project" value="InterPro"/>
</dbReference>